<comment type="caution">
    <text evidence="3">The sequence shown here is derived from an EMBL/GenBank/DDBJ whole genome shotgun (WGS) entry which is preliminary data.</text>
</comment>
<gene>
    <name evidence="3" type="ORF">GCM10007977_082800</name>
</gene>
<feature type="region of interest" description="Disordered" evidence="1">
    <location>
        <begin position="128"/>
        <end position="151"/>
    </location>
</feature>
<dbReference type="EMBL" id="BMPI01000057">
    <property type="protein sequence ID" value="GGM68502.1"/>
    <property type="molecule type" value="Genomic_DNA"/>
</dbReference>
<keyword evidence="4" id="KW-1185">Reference proteome</keyword>
<accession>A0A917UBE0</accession>
<dbReference type="InterPro" id="IPR013783">
    <property type="entry name" value="Ig-like_fold"/>
</dbReference>
<proteinExistence type="predicted"/>
<dbReference type="GO" id="GO:0005975">
    <property type="term" value="P:carbohydrate metabolic process"/>
    <property type="evidence" value="ECO:0007669"/>
    <property type="project" value="UniProtKB-ARBA"/>
</dbReference>
<feature type="signal peptide" evidence="2">
    <location>
        <begin position="1"/>
        <end position="25"/>
    </location>
</feature>
<dbReference type="Proteomes" id="UP000642070">
    <property type="component" value="Unassembled WGS sequence"/>
</dbReference>
<reference evidence="3" key="2">
    <citation type="submission" date="2020-09" db="EMBL/GenBank/DDBJ databases">
        <authorList>
            <person name="Sun Q."/>
            <person name="Ohkuma M."/>
        </authorList>
    </citation>
    <scope>NUCLEOTIDE SEQUENCE</scope>
    <source>
        <strain evidence="3">JCM 19831</strain>
    </source>
</reference>
<dbReference type="Gene3D" id="2.60.40.10">
    <property type="entry name" value="Immunoglobulins"/>
    <property type="match status" value="1"/>
</dbReference>
<dbReference type="Pfam" id="PF17957">
    <property type="entry name" value="Big_7"/>
    <property type="match status" value="1"/>
</dbReference>
<evidence type="ECO:0008006" key="5">
    <source>
        <dbReference type="Google" id="ProtNLM"/>
    </source>
</evidence>
<evidence type="ECO:0000313" key="3">
    <source>
        <dbReference type="EMBL" id="GGM68502.1"/>
    </source>
</evidence>
<keyword evidence="2" id="KW-0732">Signal</keyword>
<evidence type="ECO:0000256" key="1">
    <source>
        <dbReference type="SAM" id="MobiDB-lite"/>
    </source>
</evidence>
<feature type="chain" id="PRO_5038372076" description="DUF4399 domain-containing protein" evidence="2">
    <location>
        <begin position="26"/>
        <end position="151"/>
    </location>
</feature>
<organism evidence="3 4">
    <name type="scientific">Dactylosporangium sucinum</name>
    <dbReference type="NCBI Taxonomy" id="1424081"/>
    <lineage>
        <taxon>Bacteria</taxon>
        <taxon>Bacillati</taxon>
        <taxon>Actinomycetota</taxon>
        <taxon>Actinomycetes</taxon>
        <taxon>Micromonosporales</taxon>
        <taxon>Micromonosporaceae</taxon>
        <taxon>Dactylosporangium</taxon>
    </lineage>
</organism>
<dbReference type="AlphaFoldDB" id="A0A917UBE0"/>
<reference evidence="3" key="1">
    <citation type="journal article" date="2014" name="Int. J. Syst. Evol. Microbiol.">
        <title>Complete genome sequence of Corynebacterium casei LMG S-19264T (=DSM 44701T), isolated from a smear-ripened cheese.</title>
        <authorList>
            <consortium name="US DOE Joint Genome Institute (JGI-PGF)"/>
            <person name="Walter F."/>
            <person name="Albersmeier A."/>
            <person name="Kalinowski J."/>
            <person name="Ruckert C."/>
        </authorList>
    </citation>
    <scope>NUCLEOTIDE SEQUENCE</scope>
    <source>
        <strain evidence="3">JCM 19831</strain>
    </source>
</reference>
<sequence>MKTMTRWSPARLLPALVLLAPLALAACDSSDGAAGGPTVSVLSPADGAQVAAPFTVKVQASVPLGPSGSGAHHVHVYFDDNDADYTIVESDTGQIAKAPPGEHTLHVSLRNANHSPAGAEASIRVVVGGAPGGTGTSAPGTSAPGDGPYGY</sequence>
<dbReference type="PROSITE" id="PS51257">
    <property type="entry name" value="PROKAR_LIPOPROTEIN"/>
    <property type="match status" value="1"/>
</dbReference>
<protein>
    <recommendedName>
        <fullName evidence="5">DUF4399 domain-containing protein</fullName>
    </recommendedName>
</protein>
<feature type="compositionally biased region" description="Low complexity" evidence="1">
    <location>
        <begin position="136"/>
        <end position="145"/>
    </location>
</feature>
<evidence type="ECO:0000313" key="4">
    <source>
        <dbReference type="Proteomes" id="UP000642070"/>
    </source>
</evidence>
<evidence type="ECO:0000256" key="2">
    <source>
        <dbReference type="SAM" id="SignalP"/>
    </source>
</evidence>
<name>A0A917UBE0_9ACTN</name>